<dbReference type="GO" id="GO:0047057">
    <property type="term" value="F:vitamin-K-epoxide reductase (warfarin-sensitive) activity"/>
    <property type="evidence" value="ECO:0007669"/>
    <property type="project" value="UniProtKB-EC"/>
</dbReference>
<evidence type="ECO:0000259" key="13">
    <source>
        <dbReference type="SMART" id="SM00756"/>
    </source>
</evidence>
<evidence type="ECO:0000256" key="2">
    <source>
        <dbReference type="ARBA" id="ARBA00006214"/>
    </source>
</evidence>
<keyword evidence="8" id="KW-0560">Oxidoreductase</keyword>
<dbReference type="Proteomes" id="UP000008237">
    <property type="component" value="Unassembled WGS sequence"/>
</dbReference>
<dbReference type="PANTHER" id="PTHR14519">
    <property type="entry name" value="VITAMIN K EPOXIDE REDUCTASE COMPLEX, SUBUNIT 1"/>
    <property type="match status" value="1"/>
</dbReference>
<feature type="transmembrane region" description="Helical" evidence="12">
    <location>
        <begin position="12"/>
        <end position="32"/>
    </location>
</feature>
<feature type="transmembrane region" description="Helical" evidence="12">
    <location>
        <begin position="81"/>
        <end position="99"/>
    </location>
</feature>
<name>E2C4E0_HARSA</name>
<evidence type="ECO:0000256" key="8">
    <source>
        <dbReference type="ARBA" id="ARBA00023002"/>
    </source>
</evidence>
<evidence type="ECO:0000256" key="5">
    <source>
        <dbReference type="ARBA" id="ARBA00022719"/>
    </source>
</evidence>
<dbReference type="STRING" id="610380.E2C4E0"/>
<dbReference type="OrthoDB" id="17010at2759"/>
<keyword evidence="10" id="KW-1015">Disulfide bond</keyword>
<dbReference type="Pfam" id="PF07884">
    <property type="entry name" value="VKOR"/>
    <property type="match status" value="1"/>
</dbReference>
<keyword evidence="9 12" id="KW-0472">Membrane</keyword>
<dbReference type="GO" id="GO:0005789">
    <property type="term" value="C:endoplasmic reticulum membrane"/>
    <property type="evidence" value="ECO:0007669"/>
    <property type="project" value="UniProtKB-SubCell"/>
</dbReference>
<evidence type="ECO:0000256" key="4">
    <source>
        <dbReference type="ARBA" id="ARBA00022692"/>
    </source>
</evidence>
<dbReference type="AlphaFoldDB" id="E2C4E0"/>
<dbReference type="EMBL" id="GL452462">
    <property type="protein sequence ID" value="EFN77177.1"/>
    <property type="molecule type" value="Genomic_DNA"/>
</dbReference>
<dbReference type="KEGG" id="hst:105189853"/>
<dbReference type="InterPro" id="IPR012932">
    <property type="entry name" value="VKOR"/>
</dbReference>
<feature type="domain" description="Vitamin K epoxide reductase" evidence="13">
    <location>
        <begin position="9"/>
        <end position="155"/>
    </location>
</feature>
<dbReference type="FunCoup" id="E2C4E0">
    <property type="interactions" value="159"/>
</dbReference>
<evidence type="ECO:0000256" key="7">
    <source>
        <dbReference type="ARBA" id="ARBA00022989"/>
    </source>
</evidence>
<evidence type="ECO:0000256" key="10">
    <source>
        <dbReference type="ARBA" id="ARBA00023157"/>
    </source>
</evidence>
<evidence type="ECO:0000313" key="14">
    <source>
        <dbReference type="EMBL" id="EFN77177.1"/>
    </source>
</evidence>
<comment type="similarity">
    <text evidence="2">Belongs to the VKOR family.</text>
</comment>
<dbReference type="GO" id="GO:0042373">
    <property type="term" value="P:vitamin K metabolic process"/>
    <property type="evidence" value="ECO:0007669"/>
    <property type="project" value="InterPro"/>
</dbReference>
<dbReference type="CDD" id="cd12917">
    <property type="entry name" value="VKOR_euk"/>
    <property type="match status" value="1"/>
</dbReference>
<evidence type="ECO:0000256" key="12">
    <source>
        <dbReference type="SAM" id="Phobius"/>
    </source>
</evidence>
<dbReference type="GO" id="GO:0048038">
    <property type="term" value="F:quinone binding"/>
    <property type="evidence" value="ECO:0007669"/>
    <property type="project" value="UniProtKB-KW"/>
</dbReference>
<dbReference type="InterPro" id="IPR038354">
    <property type="entry name" value="VKOR_sf"/>
</dbReference>
<keyword evidence="7 12" id="KW-1133">Transmembrane helix</keyword>
<dbReference type="SMART" id="SM00756">
    <property type="entry name" value="VKc"/>
    <property type="match status" value="1"/>
</dbReference>
<keyword evidence="11" id="KW-0676">Redox-active center</keyword>
<gene>
    <name evidence="14" type="ORF">EAI_03924</name>
</gene>
<organism evidence="15">
    <name type="scientific">Harpegnathos saltator</name>
    <name type="common">Jerdon's jumping ant</name>
    <dbReference type="NCBI Taxonomy" id="610380"/>
    <lineage>
        <taxon>Eukaryota</taxon>
        <taxon>Metazoa</taxon>
        <taxon>Ecdysozoa</taxon>
        <taxon>Arthropoda</taxon>
        <taxon>Hexapoda</taxon>
        <taxon>Insecta</taxon>
        <taxon>Pterygota</taxon>
        <taxon>Neoptera</taxon>
        <taxon>Endopterygota</taxon>
        <taxon>Hymenoptera</taxon>
        <taxon>Apocrita</taxon>
        <taxon>Aculeata</taxon>
        <taxon>Formicoidea</taxon>
        <taxon>Formicidae</taxon>
        <taxon>Ponerinae</taxon>
        <taxon>Ponerini</taxon>
        <taxon>Harpegnathos</taxon>
    </lineage>
</organism>
<dbReference type="InterPro" id="IPR042406">
    <property type="entry name" value="VKORC1/VKORC1L1"/>
</dbReference>
<feature type="transmembrane region" description="Helical" evidence="12">
    <location>
        <begin position="133"/>
        <end position="152"/>
    </location>
</feature>
<dbReference type="OMA" id="YVINFAL"/>
<accession>E2C4E0</accession>
<evidence type="ECO:0000256" key="1">
    <source>
        <dbReference type="ARBA" id="ARBA00004477"/>
    </source>
</evidence>
<evidence type="ECO:0000313" key="15">
    <source>
        <dbReference type="Proteomes" id="UP000008237"/>
    </source>
</evidence>
<evidence type="ECO:0000256" key="11">
    <source>
        <dbReference type="ARBA" id="ARBA00023284"/>
    </source>
</evidence>
<proteinExistence type="inferred from homology"/>
<sequence>MQTTANPALDKINRRLVTLCVIGLALSVYIYIVGYNKKQDPSYKALCDISETISCTDVLSSEYSKGFGIIPKSCFLRLYEVPNFVFGIIFFTVTLIISLKNSYASSVALLVLGIISILSSVYLAFILYKLEKICIVCVSTYVVCTLLMYHSLKKFRIVSANMAHQQKTK</sequence>
<dbReference type="PANTHER" id="PTHR14519:SF5">
    <property type="entry name" value="VITAMIN K EPOXIDE REDUCTASE COMPLEX SUBUNIT 1-LIKE PROTEIN 1"/>
    <property type="match status" value="1"/>
</dbReference>
<evidence type="ECO:0000256" key="9">
    <source>
        <dbReference type="ARBA" id="ARBA00023136"/>
    </source>
</evidence>
<comment type="subcellular location">
    <subcellularLocation>
        <location evidence="1">Endoplasmic reticulum membrane</location>
        <topology evidence="1">Multi-pass membrane protein</topology>
    </subcellularLocation>
</comment>
<dbReference type="Gene3D" id="1.20.1440.130">
    <property type="entry name" value="VKOR domain"/>
    <property type="match status" value="1"/>
</dbReference>
<evidence type="ECO:0000256" key="3">
    <source>
        <dbReference type="ARBA" id="ARBA00012278"/>
    </source>
</evidence>
<feature type="transmembrane region" description="Helical" evidence="12">
    <location>
        <begin position="106"/>
        <end position="127"/>
    </location>
</feature>
<keyword evidence="15" id="KW-1185">Reference proteome</keyword>
<dbReference type="EC" id="1.17.4.4" evidence="3"/>
<evidence type="ECO:0000256" key="6">
    <source>
        <dbReference type="ARBA" id="ARBA00022824"/>
    </source>
</evidence>
<keyword evidence="5" id="KW-0874">Quinone</keyword>
<protein>
    <recommendedName>
        <fullName evidence="3">vitamin-K-epoxide reductase (warfarin-sensitive)</fullName>
        <ecNumber evidence="3">1.17.4.4</ecNumber>
    </recommendedName>
</protein>
<keyword evidence="4 12" id="KW-0812">Transmembrane</keyword>
<keyword evidence="6" id="KW-0256">Endoplasmic reticulum</keyword>
<dbReference type="InParanoid" id="E2C4E0"/>
<dbReference type="PhylomeDB" id="E2C4E0"/>
<reference evidence="14 15" key="1">
    <citation type="journal article" date="2010" name="Science">
        <title>Genomic comparison of the ants Camponotus floridanus and Harpegnathos saltator.</title>
        <authorList>
            <person name="Bonasio R."/>
            <person name="Zhang G."/>
            <person name="Ye C."/>
            <person name="Mutti N.S."/>
            <person name="Fang X."/>
            <person name="Qin N."/>
            <person name="Donahue G."/>
            <person name="Yang P."/>
            <person name="Li Q."/>
            <person name="Li C."/>
            <person name="Zhang P."/>
            <person name="Huang Z."/>
            <person name="Berger S.L."/>
            <person name="Reinberg D."/>
            <person name="Wang J."/>
            <person name="Liebig J."/>
        </authorList>
    </citation>
    <scope>NUCLEOTIDE SEQUENCE [LARGE SCALE GENOMIC DNA]</scope>
    <source>
        <strain evidence="14 15">R22 G/1</strain>
    </source>
</reference>